<dbReference type="PANTHER" id="PTHR10366:SF564">
    <property type="entry name" value="STEROL-4-ALPHA-CARBOXYLATE 3-DEHYDROGENASE, DECARBOXYLATING"/>
    <property type="match status" value="1"/>
</dbReference>
<accession>A0A2A5SXM7</accession>
<dbReference type="Pfam" id="PF01370">
    <property type="entry name" value="Epimerase"/>
    <property type="match status" value="1"/>
</dbReference>
<comment type="caution">
    <text evidence="5">The sequence shown here is derived from an EMBL/GenBank/DDBJ whole genome shotgun (WGS) entry which is preliminary data.</text>
</comment>
<dbReference type="InterPro" id="IPR050425">
    <property type="entry name" value="NAD(P)_dehydrat-like"/>
</dbReference>
<feature type="transmembrane region" description="Helical" evidence="3">
    <location>
        <begin position="18"/>
        <end position="37"/>
    </location>
</feature>
<reference evidence="5 6" key="1">
    <citation type="submission" date="2014-12" db="EMBL/GenBank/DDBJ databases">
        <title>Draft genome sequences of 10 type strains of Lactococcus.</title>
        <authorList>
            <person name="Sun Z."/>
            <person name="Zhong Z."/>
            <person name="Liu W."/>
            <person name="Zhang W."/>
            <person name="Zhang H."/>
        </authorList>
    </citation>
    <scope>NUCLEOTIDE SEQUENCE [LARGE SCALE GENOMIC DNA]</scope>
    <source>
        <strain evidence="5 6">DSM 21502</strain>
    </source>
</reference>
<proteinExistence type="inferred from homology"/>
<gene>
    <name evidence="5" type="ORF">RU92_GL000294</name>
</gene>
<dbReference type="PANTHER" id="PTHR10366">
    <property type="entry name" value="NAD DEPENDENT EPIMERASE/DEHYDRATASE"/>
    <property type="match status" value="1"/>
</dbReference>
<dbReference type="Proteomes" id="UP000218711">
    <property type="component" value="Unassembled WGS sequence"/>
</dbReference>
<comment type="similarity">
    <text evidence="2">Belongs to the NAD(P)-dependent epimerase/dehydratase family. Dihydroflavonol-4-reductase subfamily.</text>
</comment>
<evidence type="ECO:0000313" key="6">
    <source>
        <dbReference type="Proteomes" id="UP000218711"/>
    </source>
</evidence>
<dbReference type="GO" id="GO:0016616">
    <property type="term" value="F:oxidoreductase activity, acting on the CH-OH group of donors, NAD or NADP as acceptor"/>
    <property type="evidence" value="ECO:0007669"/>
    <property type="project" value="TreeGrafter"/>
</dbReference>
<name>A0A2A5SXM7_LACLC</name>
<dbReference type="EMBL" id="JXKC01000001">
    <property type="protein sequence ID" value="PCS20646.1"/>
    <property type="molecule type" value="Genomic_DNA"/>
</dbReference>
<keyword evidence="3" id="KW-1133">Transmembrane helix</keyword>
<dbReference type="Gene3D" id="3.40.50.720">
    <property type="entry name" value="NAD(P)-binding Rossmann-like Domain"/>
    <property type="match status" value="1"/>
</dbReference>
<dbReference type="AlphaFoldDB" id="A0A2A5SXM7"/>
<evidence type="ECO:0000256" key="3">
    <source>
        <dbReference type="SAM" id="Phobius"/>
    </source>
</evidence>
<dbReference type="FunFam" id="3.40.50.720:FF:000336">
    <property type="entry name" value="Aldehyde reductase"/>
    <property type="match status" value="1"/>
</dbReference>
<evidence type="ECO:0000313" key="5">
    <source>
        <dbReference type="EMBL" id="PCS20646.1"/>
    </source>
</evidence>
<keyword evidence="1" id="KW-0560">Oxidoreductase</keyword>
<dbReference type="InterPro" id="IPR036291">
    <property type="entry name" value="NAD(P)-bd_dom_sf"/>
</dbReference>
<dbReference type="SUPFAM" id="SSF51735">
    <property type="entry name" value="NAD(P)-binding Rossmann-fold domains"/>
    <property type="match status" value="1"/>
</dbReference>
<evidence type="ECO:0000256" key="2">
    <source>
        <dbReference type="ARBA" id="ARBA00023445"/>
    </source>
</evidence>
<organism evidence="5 6">
    <name type="scientific">Lactococcus cremoris subsp. tructae</name>
    <dbReference type="NCBI Taxonomy" id="542833"/>
    <lineage>
        <taxon>Bacteria</taxon>
        <taxon>Bacillati</taxon>
        <taxon>Bacillota</taxon>
        <taxon>Bacilli</taxon>
        <taxon>Lactobacillales</taxon>
        <taxon>Streptococcaceae</taxon>
        <taxon>Lactococcus</taxon>
    </lineage>
</organism>
<protein>
    <submittedName>
        <fullName evidence="5">Nucleoside-diphosphate-sugar epimerase</fullName>
    </submittedName>
</protein>
<evidence type="ECO:0000259" key="4">
    <source>
        <dbReference type="Pfam" id="PF01370"/>
    </source>
</evidence>
<feature type="domain" description="NAD-dependent epimerase/dehydratase" evidence="4">
    <location>
        <begin position="19"/>
        <end position="254"/>
    </location>
</feature>
<sequence>MLWRQKKEKKMTNTNKKLILVTGGSGYIAMFIMIALLKKGYRVRATLRTMSRQEEVKKMMKQGGIADFTDLDFVQTDLTKEEGWSKAMTGVDSVIHVASPTPLQRPDADDLMVKMAVDGVKFVMKAAKEAGVKRVVLTSASGAVLAGHKHHPEIFTEKDWTKLDAPINAYQRSKTMAEMEFWKLAKSYGIEGASVLPTAVMGPILGNDFSHSSAAIKNMFEGKMPRLLNLAFDYVDVRDVADLYLLALEKEEAIGQRFIATSGQNITYQEQAKFLKKEFGSKAKKVSTQVIPDFLVKILARFDKSLAMPATFLGQNTACSNEKSIRLLGWQPRSGEAAIIQTAQTMLDLAVIKVD</sequence>
<keyword evidence="3" id="KW-0812">Transmembrane</keyword>
<keyword evidence="3" id="KW-0472">Membrane</keyword>
<dbReference type="InterPro" id="IPR001509">
    <property type="entry name" value="Epimerase_deHydtase"/>
</dbReference>
<evidence type="ECO:0000256" key="1">
    <source>
        <dbReference type="ARBA" id="ARBA00023002"/>
    </source>
</evidence>